<dbReference type="PRINTS" id="PR00111">
    <property type="entry name" value="ABHYDROLASE"/>
</dbReference>
<dbReference type="InterPro" id="IPR050266">
    <property type="entry name" value="AB_hydrolase_sf"/>
</dbReference>
<dbReference type="AlphaFoldDB" id="B1KCH4"/>
<dbReference type="GO" id="GO:0016020">
    <property type="term" value="C:membrane"/>
    <property type="evidence" value="ECO:0007669"/>
    <property type="project" value="TreeGrafter"/>
</dbReference>
<dbReference type="EMBL" id="CP000960">
    <property type="protein sequence ID" value="ACA95921.1"/>
    <property type="molecule type" value="Genomic_DNA"/>
</dbReference>
<proteinExistence type="predicted"/>
<dbReference type="Gene3D" id="3.40.50.1820">
    <property type="entry name" value="alpha/beta hydrolase"/>
    <property type="match status" value="1"/>
</dbReference>
<dbReference type="SUPFAM" id="SSF53474">
    <property type="entry name" value="alpha/beta-Hydrolases"/>
    <property type="match status" value="1"/>
</dbReference>
<organism evidence="2 3">
    <name type="scientific">Burkholderia orbicola (strain MC0-3)</name>
    <dbReference type="NCBI Taxonomy" id="406425"/>
    <lineage>
        <taxon>Bacteria</taxon>
        <taxon>Pseudomonadati</taxon>
        <taxon>Pseudomonadota</taxon>
        <taxon>Betaproteobacteria</taxon>
        <taxon>Burkholderiales</taxon>
        <taxon>Burkholderiaceae</taxon>
        <taxon>Burkholderia</taxon>
        <taxon>Burkholderia cepacia complex</taxon>
        <taxon>Burkholderia orbicola</taxon>
    </lineage>
</organism>
<evidence type="ECO:0000259" key="1">
    <source>
        <dbReference type="Pfam" id="PF12697"/>
    </source>
</evidence>
<dbReference type="KEGG" id="bcm:Bcenmc03_6816"/>
<gene>
    <name evidence="2" type="ordered locus">Bcenmc03_6816</name>
</gene>
<evidence type="ECO:0000313" key="2">
    <source>
        <dbReference type="EMBL" id="ACA95921.1"/>
    </source>
</evidence>
<sequence>MNARALSWFDLATSQPRRSHFAESDGVAVHYVSWNDADTNKPPLLFAHGFLGHAHWWDFIAPFFTDRFRVFALDFSGMGDSGHRREYSAGVFARDLVAVMDSIGSGPCIAVGHSFGGSRLLHACATFPDRLSRAIVLDSFFMLRGDSLPAVERRPPPRPYPDAHTAVSRFRLIPEQECEPWLLEHLARTSLRQTTEGWVWRFDPKLRDLQPVEGEEDLLSRIAVPVCYVHAERSSVVSAERARRIAAAIPGAKGPITMPRAGHHMMLDQPLELVSVLGTLLA</sequence>
<accession>B1KCH4</accession>
<feature type="domain" description="AB hydrolase-1" evidence="1">
    <location>
        <begin position="44"/>
        <end position="274"/>
    </location>
</feature>
<dbReference type="InterPro" id="IPR000073">
    <property type="entry name" value="AB_hydrolase_1"/>
</dbReference>
<protein>
    <submittedName>
        <fullName evidence="2">Alpha/beta hydrolase fold</fullName>
    </submittedName>
</protein>
<reference evidence="3" key="1">
    <citation type="submission" date="2008-02" db="EMBL/GenBank/DDBJ databases">
        <title>Complete sequence of chromosome 3 of Burkholderia cenocepacia MC0-3.</title>
        <authorList>
            <person name="Copeland A."/>
            <person name="Lucas S."/>
            <person name="Lapidus A."/>
            <person name="Barry K."/>
            <person name="Bruce D."/>
            <person name="Goodwin L."/>
            <person name="Glavina del Rio T."/>
            <person name="Dalin E."/>
            <person name="Tice H."/>
            <person name="Pitluck S."/>
            <person name="Chain P."/>
            <person name="Malfatti S."/>
            <person name="Shin M."/>
            <person name="Vergez L."/>
            <person name="Schmutz J."/>
            <person name="Larimer F."/>
            <person name="Land M."/>
            <person name="Hauser L."/>
            <person name="Kyrpides N."/>
            <person name="Mikhailova N."/>
            <person name="Tiedje J."/>
            <person name="Richardson P."/>
        </authorList>
    </citation>
    <scope>NUCLEOTIDE SEQUENCE [LARGE SCALE GENOMIC DNA]</scope>
    <source>
        <strain evidence="3">MC0-3</strain>
    </source>
</reference>
<dbReference type="HOGENOM" id="CLU_020336_13_5_4"/>
<dbReference type="PANTHER" id="PTHR43798">
    <property type="entry name" value="MONOACYLGLYCEROL LIPASE"/>
    <property type="match status" value="1"/>
</dbReference>
<evidence type="ECO:0000313" key="3">
    <source>
        <dbReference type="Proteomes" id="UP000002169"/>
    </source>
</evidence>
<dbReference type="GO" id="GO:0046464">
    <property type="term" value="P:acylglycerol catabolic process"/>
    <property type="evidence" value="ECO:0007669"/>
    <property type="project" value="TreeGrafter"/>
</dbReference>
<keyword evidence="2" id="KW-0378">Hydrolase</keyword>
<dbReference type="PANTHER" id="PTHR43798:SF33">
    <property type="entry name" value="HYDROLASE, PUTATIVE (AFU_ORTHOLOGUE AFUA_2G14860)-RELATED"/>
    <property type="match status" value="1"/>
</dbReference>
<name>B1KCH4_BURO0</name>
<dbReference type="Proteomes" id="UP000002169">
    <property type="component" value="Chromosome 3"/>
</dbReference>
<dbReference type="GO" id="GO:0047372">
    <property type="term" value="F:monoacylglycerol lipase activity"/>
    <property type="evidence" value="ECO:0007669"/>
    <property type="project" value="TreeGrafter"/>
</dbReference>
<dbReference type="RefSeq" id="WP_012337283.1">
    <property type="nucleotide sequence ID" value="NC_010512.1"/>
</dbReference>
<dbReference type="InterPro" id="IPR029058">
    <property type="entry name" value="AB_hydrolase_fold"/>
</dbReference>
<dbReference type="Pfam" id="PF12697">
    <property type="entry name" value="Abhydrolase_6"/>
    <property type="match status" value="1"/>
</dbReference>